<comment type="caution">
    <text evidence="2">The sequence shown here is derived from an EMBL/GenBank/DDBJ whole genome shotgun (WGS) entry which is preliminary data.</text>
</comment>
<dbReference type="CDD" id="cd24068">
    <property type="entry name" value="ASKHA_NBD_ROK_FnNanK-like"/>
    <property type="match status" value="1"/>
</dbReference>
<protein>
    <recommendedName>
        <fullName evidence="4">Glucokinase</fullName>
    </recommendedName>
</protein>
<dbReference type="PANTHER" id="PTHR18964">
    <property type="entry name" value="ROK (REPRESSOR, ORF, KINASE) FAMILY"/>
    <property type="match status" value="1"/>
</dbReference>
<organism evidence="2 3">
    <name type="scientific">Paenibacillus athensensis</name>
    <dbReference type="NCBI Taxonomy" id="1967502"/>
    <lineage>
        <taxon>Bacteria</taxon>
        <taxon>Bacillati</taxon>
        <taxon>Bacillota</taxon>
        <taxon>Bacilli</taxon>
        <taxon>Bacillales</taxon>
        <taxon>Paenibacillaceae</taxon>
        <taxon>Paenibacillus</taxon>
    </lineage>
</organism>
<dbReference type="Proteomes" id="UP000298246">
    <property type="component" value="Unassembled WGS sequence"/>
</dbReference>
<dbReference type="InterPro" id="IPR043129">
    <property type="entry name" value="ATPase_NBD"/>
</dbReference>
<dbReference type="PANTHER" id="PTHR18964:SF149">
    <property type="entry name" value="BIFUNCTIONAL UDP-N-ACETYLGLUCOSAMINE 2-EPIMERASE_N-ACETYLMANNOSAMINE KINASE"/>
    <property type="match status" value="1"/>
</dbReference>
<dbReference type="SUPFAM" id="SSF53067">
    <property type="entry name" value="Actin-like ATPase domain"/>
    <property type="match status" value="1"/>
</dbReference>
<evidence type="ECO:0000313" key="3">
    <source>
        <dbReference type="Proteomes" id="UP000298246"/>
    </source>
</evidence>
<dbReference type="PROSITE" id="PS01125">
    <property type="entry name" value="ROK"/>
    <property type="match status" value="1"/>
</dbReference>
<dbReference type="InterPro" id="IPR049874">
    <property type="entry name" value="ROK_cs"/>
</dbReference>
<sequence length="361" mass="37894">MLLSAVRLRVRSSLPPDSLRRFAQQPIALGEASLMAKPMADETAELAVGVDVGGTKIHAALVDRTGAIRRRLRIATQAADGRAAERIMEAIARLLAETPDDSVRLRGIGIGTAGQVDWQRGAVRFASDLLPGYTGTPLRDIATRRFGLPVWVDNDVNVLALAEQNLGAGRGSRHMVCLAIGTGIGGAVVSGGKLLRGCWGGAGELGHLSVRFDGQPCRCGGTGCLELYASGTGIAEQMQRKLAEAGVTDRPARIGAREVIAGWRSGEPLAQAVLEQAFAALGAATASLIHTFNPEVVVVGGGVAEAGADFLQRIREETLQRTMPALHERVSIVGAAHGNDGAVIGAALLAWEETKKEEEVR</sequence>
<dbReference type="Gene3D" id="3.30.420.40">
    <property type="match status" value="2"/>
</dbReference>
<evidence type="ECO:0000256" key="1">
    <source>
        <dbReference type="ARBA" id="ARBA00006479"/>
    </source>
</evidence>
<dbReference type="Pfam" id="PF00480">
    <property type="entry name" value="ROK"/>
    <property type="match status" value="1"/>
</dbReference>
<dbReference type="AlphaFoldDB" id="A0A4Y8PTD0"/>
<reference evidence="2 3" key="1">
    <citation type="submission" date="2017-03" db="EMBL/GenBank/DDBJ databases">
        <title>Isolation of Levoglucosan Utilizing Bacteria.</title>
        <authorList>
            <person name="Arya A.S."/>
        </authorList>
    </citation>
    <scope>NUCLEOTIDE SEQUENCE [LARGE SCALE GENOMIC DNA]</scope>
    <source>
        <strain evidence="2 3">MEC069</strain>
    </source>
</reference>
<dbReference type="InterPro" id="IPR000600">
    <property type="entry name" value="ROK"/>
</dbReference>
<evidence type="ECO:0000313" key="2">
    <source>
        <dbReference type="EMBL" id="TFE84220.1"/>
    </source>
</evidence>
<dbReference type="EMBL" id="MYFO01000037">
    <property type="protein sequence ID" value="TFE84220.1"/>
    <property type="molecule type" value="Genomic_DNA"/>
</dbReference>
<comment type="similarity">
    <text evidence="1">Belongs to the ROK (NagC/XylR) family.</text>
</comment>
<evidence type="ECO:0008006" key="4">
    <source>
        <dbReference type="Google" id="ProtNLM"/>
    </source>
</evidence>
<keyword evidence="3" id="KW-1185">Reference proteome</keyword>
<accession>A0A4Y8PTD0</accession>
<name>A0A4Y8PTD0_9BACL</name>
<proteinExistence type="inferred from homology"/>
<dbReference type="OrthoDB" id="9795247at2"/>
<gene>
    <name evidence="2" type="ORF">B5M42_20835</name>
</gene>